<dbReference type="Proteomes" id="UP000747542">
    <property type="component" value="Unassembled WGS sequence"/>
</dbReference>
<dbReference type="EMBL" id="JAHLQT010035946">
    <property type="protein sequence ID" value="KAG7158023.1"/>
    <property type="molecule type" value="Genomic_DNA"/>
</dbReference>
<feature type="non-terminal residue" evidence="1">
    <location>
        <position position="109"/>
    </location>
</feature>
<organism evidence="1 2">
    <name type="scientific">Homarus americanus</name>
    <name type="common">American lobster</name>
    <dbReference type="NCBI Taxonomy" id="6706"/>
    <lineage>
        <taxon>Eukaryota</taxon>
        <taxon>Metazoa</taxon>
        <taxon>Ecdysozoa</taxon>
        <taxon>Arthropoda</taxon>
        <taxon>Crustacea</taxon>
        <taxon>Multicrustacea</taxon>
        <taxon>Malacostraca</taxon>
        <taxon>Eumalacostraca</taxon>
        <taxon>Eucarida</taxon>
        <taxon>Decapoda</taxon>
        <taxon>Pleocyemata</taxon>
        <taxon>Astacidea</taxon>
        <taxon>Nephropoidea</taxon>
        <taxon>Nephropidae</taxon>
        <taxon>Homarus</taxon>
    </lineage>
</organism>
<keyword evidence="2" id="KW-1185">Reference proteome</keyword>
<protein>
    <submittedName>
        <fullName evidence="1">Uncharacterized protein</fullName>
    </submittedName>
</protein>
<evidence type="ECO:0000313" key="2">
    <source>
        <dbReference type="Proteomes" id="UP000747542"/>
    </source>
</evidence>
<sequence>TRSQTLRNKVQTVPSVDPKLCIADSSAPGNDENDLGIESLFDSLDDSFDSDIGGSDLVSSYVTIGVKDFLPVLGVTFFLGYDLAGSKVIPQPVVFPIPLPHNLTEQLEE</sequence>
<gene>
    <name evidence="1" type="ORF">Hamer_G014906</name>
</gene>
<dbReference type="AlphaFoldDB" id="A0A8J5JNY0"/>
<evidence type="ECO:0000313" key="1">
    <source>
        <dbReference type="EMBL" id="KAG7158023.1"/>
    </source>
</evidence>
<proteinExistence type="predicted"/>
<comment type="caution">
    <text evidence="1">The sequence shown here is derived from an EMBL/GenBank/DDBJ whole genome shotgun (WGS) entry which is preliminary data.</text>
</comment>
<feature type="non-terminal residue" evidence="1">
    <location>
        <position position="1"/>
    </location>
</feature>
<name>A0A8J5JNY0_HOMAM</name>
<accession>A0A8J5JNY0</accession>
<reference evidence="1" key="1">
    <citation type="journal article" date="2021" name="Sci. Adv.">
        <title>The American lobster genome reveals insights on longevity, neural, and immune adaptations.</title>
        <authorList>
            <person name="Polinski J.M."/>
            <person name="Zimin A.V."/>
            <person name="Clark K.F."/>
            <person name="Kohn A.B."/>
            <person name="Sadowski N."/>
            <person name="Timp W."/>
            <person name="Ptitsyn A."/>
            <person name="Khanna P."/>
            <person name="Romanova D.Y."/>
            <person name="Williams P."/>
            <person name="Greenwood S.J."/>
            <person name="Moroz L.L."/>
            <person name="Walt D.R."/>
            <person name="Bodnar A.G."/>
        </authorList>
    </citation>
    <scope>NUCLEOTIDE SEQUENCE</scope>
    <source>
        <strain evidence="1">GMGI-L3</strain>
    </source>
</reference>